<name>A0A0E0GH80_ORYNI</name>
<proteinExistence type="predicted"/>
<dbReference type="EnsemblPlants" id="ONIVA03G04590.1">
    <property type="protein sequence ID" value="ONIVA03G04590.1"/>
    <property type="gene ID" value="ONIVA03G04590"/>
</dbReference>
<evidence type="ECO:0000313" key="2">
    <source>
        <dbReference type="Proteomes" id="UP000006591"/>
    </source>
</evidence>
<dbReference type="Proteomes" id="UP000006591">
    <property type="component" value="Chromosome 3"/>
</dbReference>
<evidence type="ECO:0000313" key="1">
    <source>
        <dbReference type="EnsemblPlants" id="ONIVA03G04590.1"/>
    </source>
</evidence>
<organism evidence="1">
    <name type="scientific">Oryza nivara</name>
    <name type="common">Indian wild rice</name>
    <name type="synonym">Oryza sativa f. spontanea</name>
    <dbReference type="NCBI Taxonomy" id="4536"/>
    <lineage>
        <taxon>Eukaryota</taxon>
        <taxon>Viridiplantae</taxon>
        <taxon>Streptophyta</taxon>
        <taxon>Embryophyta</taxon>
        <taxon>Tracheophyta</taxon>
        <taxon>Spermatophyta</taxon>
        <taxon>Magnoliopsida</taxon>
        <taxon>Liliopsida</taxon>
        <taxon>Poales</taxon>
        <taxon>Poaceae</taxon>
        <taxon>BOP clade</taxon>
        <taxon>Oryzoideae</taxon>
        <taxon>Oryzeae</taxon>
        <taxon>Oryzinae</taxon>
        <taxon>Oryza</taxon>
    </lineage>
</organism>
<accession>A0A0E0GH80</accession>
<dbReference type="AlphaFoldDB" id="A0A0E0GH80"/>
<sequence length="177" mass="19575">MPLPTPLGGAEAPKHAKPLTSNEGIGYCLERLYKAAYVHRSPPWTLAKWVGSPQMKQLPCTGSPVAATNIMPSAFRPLPLLPRPWVPPLRPADADDCLVLLRPPRPRTPRPLGAEFSTSAFDTLVLLVCWMIWKERNTRVFQNQSRTAGFLFGAIKDEAAIWKEAGNNAIKEPINVN</sequence>
<reference evidence="1" key="1">
    <citation type="submission" date="2015-04" db="UniProtKB">
        <authorList>
            <consortium name="EnsemblPlants"/>
        </authorList>
    </citation>
    <scope>IDENTIFICATION</scope>
    <source>
        <strain evidence="1">SL10</strain>
    </source>
</reference>
<dbReference type="Gramene" id="ONIVA03G04590.1">
    <property type="protein sequence ID" value="ONIVA03G04590.1"/>
    <property type="gene ID" value="ONIVA03G04590"/>
</dbReference>
<reference evidence="1" key="2">
    <citation type="submission" date="2018-04" db="EMBL/GenBank/DDBJ databases">
        <title>OnivRS2 (Oryza nivara Reference Sequence Version 2).</title>
        <authorList>
            <person name="Zhang J."/>
            <person name="Kudrna D."/>
            <person name="Lee S."/>
            <person name="Talag J."/>
            <person name="Rajasekar S."/>
            <person name="Welchert J."/>
            <person name="Hsing Y.-I."/>
            <person name="Wing R.A."/>
        </authorList>
    </citation>
    <scope>NUCLEOTIDE SEQUENCE [LARGE SCALE GENOMIC DNA]</scope>
    <source>
        <strain evidence="1">SL10</strain>
    </source>
</reference>
<dbReference type="HOGENOM" id="CLU_1520216_0_0_1"/>
<keyword evidence="2" id="KW-1185">Reference proteome</keyword>
<protein>
    <submittedName>
        <fullName evidence="1">Uncharacterized protein</fullName>
    </submittedName>
</protein>